<protein>
    <recommendedName>
        <fullName evidence="4">DUF2905 domain-containing protein</fullName>
    </recommendedName>
</protein>
<evidence type="ECO:0000313" key="3">
    <source>
        <dbReference type="Proteomes" id="UP000219435"/>
    </source>
</evidence>
<dbReference type="AlphaFoldDB" id="A0A285VI36"/>
<dbReference type="Pfam" id="PF11146">
    <property type="entry name" value="DUF2905"/>
    <property type="match status" value="1"/>
</dbReference>
<keyword evidence="1" id="KW-1133">Transmembrane helix</keyword>
<reference evidence="3" key="1">
    <citation type="submission" date="2017-08" db="EMBL/GenBank/DDBJ databases">
        <authorList>
            <person name="Varghese N."/>
            <person name="Submissions S."/>
        </authorList>
    </citation>
    <scope>NUCLEOTIDE SEQUENCE [LARGE SCALE GENOMIC DNA]</scope>
    <source>
        <strain evidence="3">DSM 4725</strain>
    </source>
</reference>
<accession>A0A285VI36</accession>
<dbReference type="EMBL" id="OBQI01000010">
    <property type="protein sequence ID" value="SOC53663.1"/>
    <property type="molecule type" value="Genomic_DNA"/>
</dbReference>
<dbReference type="OrthoDB" id="4749304at2"/>
<keyword evidence="3" id="KW-1185">Reference proteome</keyword>
<dbReference type="PANTHER" id="PTHR36443:SF1">
    <property type="entry name" value="BSR5223 PROTEIN"/>
    <property type="match status" value="1"/>
</dbReference>
<feature type="transmembrane region" description="Helical" evidence="1">
    <location>
        <begin position="7"/>
        <end position="27"/>
    </location>
</feature>
<feature type="transmembrane region" description="Helical" evidence="1">
    <location>
        <begin position="47"/>
        <end position="68"/>
    </location>
</feature>
<organism evidence="2 3">
    <name type="scientific">Blastococcus aggregatus</name>
    <dbReference type="NCBI Taxonomy" id="38502"/>
    <lineage>
        <taxon>Bacteria</taxon>
        <taxon>Bacillati</taxon>
        <taxon>Actinomycetota</taxon>
        <taxon>Actinomycetes</taxon>
        <taxon>Geodermatophilales</taxon>
        <taxon>Geodermatophilaceae</taxon>
        <taxon>Blastococcus</taxon>
    </lineage>
</organism>
<gene>
    <name evidence="2" type="ORF">SAMN05660748_0014</name>
</gene>
<proteinExistence type="predicted"/>
<dbReference type="InterPro" id="IPR021320">
    <property type="entry name" value="DUF2905"/>
</dbReference>
<keyword evidence="1" id="KW-0812">Transmembrane</keyword>
<dbReference type="Proteomes" id="UP000219435">
    <property type="component" value="Unassembled WGS sequence"/>
</dbReference>
<dbReference type="PANTHER" id="PTHR36443">
    <property type="entry name" value="BSR5223 PROTEIN"/>
    <property type="match status" value="1"/>
</dbReference>
<sequence>MFRDIGPLLVAIGLSLVAVGILCWGGGLSWFGRLPGDIRLQSDNVRVHIPITSMLVVSIVASIVLSLLRR</sequence>
<evidence type="ECO:0000313" key="2">
    <source>
        <dbReference type="EMBL" id="SOC53663.1"/>
    </source>
</evidence>
<evidence type="ECO:0000256" key="1">
    <source>
        <dbReference type="SAM" id="Phobius"/>
    </source>
</evidence>
<evidence type="ECO:0008006" key="4">
    <source>
        <dbReference type="Google" id="ProtNLM"/>
    </source>
</evidence>
<keyword evidence="1" id="KW-0472">Membrane</keyword>
<name>A0A285VI36_9ACTN</name>